<feature type="transmembrane region" description="Helical" evidence="3">
    <location>
        <begin position="90"/>
        <end position="109"/>
    </location>
</feature>
<dbReference type="CDD" id="cd03785">
    <property type="entry name" value="GT28_MurG"/>
    <property type="match status" value="1"/>
</dbReference>
<gene>
    <name evidence="5" type="ORF">METZ01_LOCUS406717</name>
</gene>
<sequence length="156" mass="16599">MVMAGGTGGHVYPALAVAKSLLRHDINVVWLGTRTGLEARVVPAAGIEVEWIEVKGVRGSGWVRKLWLPVMLGRALFQAYAAIRRRRPVALLGMGGFVAGPGGLVAWLMRLPVLIHEANTRAGLTNRVLAPLSKSVMCGFPATVGLGGRVEWTGNP</sequence>
<dbReference type="GO" id="GO:0050511">
    <property type="term" value="F:undecaprenyldiphospho-muramoylpentapeptide beta-N-acetylglucosaminyltransferase activity"/>
    <property type="evidence" value="ECO:0007669"/>
    <property type="project" value="TreeGrafter"/>
</dbReference>
<protein>
    <recommendedName>
        <fullName evidence="4">Glycosyltransferase family 28 N-terminal domain-containing protein</fullName>
    </recommendedName>
</protein>
<feature type="domain" description="Glycosyltransferase family 28 N-terminal" evidence="4">
    <location>
        <begin position="2"/>
        <end position="137"/>
    </location>
</feature>
<keyword evidence="1" id="KW-0328">Glycosyltransferase</keyword>
<name>A0A382W526_9ZZZZ</name>
<proteinExistence type="predicted"/>
<dbReference type="PANTHER" id="PTHR21015:SF22">
    <property type="entry name" value="GLYCOSYLTRANSFERASE"/>
    <property type="match status" value="1"/>
</dbReference>
<dbReference type="GO" id="GO:0005975">
    <property type="term" value="P:carbohydrate metabolic process"/>
    <property type="evidence" value="ECO:0007669"/>
    <property type="project" value="InterPro"/>
</dbReference>
<reference evidence="5" key="1">
    <citation type="submission" date="2018-05" db="EMBL/GenBank/DDBJ databases">
        <authorList>
            <person name="Lanie J.A."/>
            <person name="Ng W.-L."/>
            <person name="Kazmierczak K.M."/>
            <person name="Andrzejewski T.M."/>
            <person name="Davidsen T.M."/>
            <person name="Wayne K.J."/>
            <person name="Tettelin H."/>
            <person name="Glass J.I."/>
            <person name="Rusch D."/>
            <person name="Podicherti R."/>
            <person name="Tsui H.-C.T."/>
            <person name="Winkler M.E."/>
        </authorList>
    </citation>
    <scope>NUCLEOTIDE SEQUENCE</scope>
</reference>
<keyword evidence="3" id="KW-1133">Transmembrane helix</keyword>
<evidence type="ECO:0000313" key="5">
    <source>
        <dbReference type="EMBL" id="SVD53863.1"/>
    </source>
</evidence>
<evidence type="ECO:0000256" key="3">
    <source>
        <dbReference type="SAM" id="Phobius"/>
    </source>
</evidence>
<dbReference type="Gene3D" id="3.40.50.2000">
    <property type="entry name" value="Glycogen Phosphorylase B"/>
    <property type="match status" value="1"/>
</dbReference>
<keyword evidence="3" id="KW-0472">Membrane</keyword>
<evidence type="ECO:0000259" key="4">
    <source>
        <dbReference type="Pfam" id="PF03033"/>
    </source>
</evidence>
<keyword evidence="2" id="KW-0808">Transferase</keyword>
<evidence type="ECO:0000256" key="1">
    <source>
        <dbReference type="ARBA" id="ARBA00022676"/>
    </source>
</evidence>
<organism evidence="5">
    <name type="scientific">marine metagenome</name>
    <dbReference type="NCBI Taxonomy" id="408172"/>
    <lineage>
        <taxon>unclassified sequences</taxon>
        <taxon>metagenomes</taxon>
        <taxon>ecological metagenomes</taxon>
    </lineage>
</organism>
<dbReference type="InterPro" id="IPR004276">
    <property type="entry name" value="GlycoTrans_28_N"/>
</dbReference>
<dbReference type="AlphaFoldDB" id="A0A382W526"/>
<dbReference type="Pfam" id="PF03033">
    <property type="entry name" value="Glyco_transf_28"/>
    <property type="match status" value="1"/>
</dbReference>
<accession>A0A382W526</accession>
<keyword evidence="3" id="KW-0812">Transmembrane</keyword>
<dbReference type="SUPFAM" id="SSF53756">
    <property type="entry name" value="UDP-Glycosyltransferase/glycogen phosphorylase"/>
    <property type="match status" value="1"/>
</dbReference>
<feature type="non-terminal residue" evidence="5">
    <location>
        <position position="156"/>
    </location>
</feature>
<evidence type="ECO:0000256" key="2">
    <source>
        <dbReference type="ARBA" id="ARBA00022679"/>
    </source>
</evidence>
<dbReference type="EMBL" id="UINC01157074">
    <property type="protein sequence ID" value="SVD53863.1"/>
    <property type="molecule type" value="Genomic_DNA"/>
</dbReference>
<dbReference type="PANTHER" id="PTHR21015">
    <property type="entry name" value="UDP-N-ACETYLGLUCOSAMINE--N-ACETYLMURAMYL-(PENTAPEPTIDE) PYROPHOSPHORYL-UNDECAPRENOL N-ACETYLGLUCOSAMINE TRANSFERASE 1"/>
    <property type="match status" value="1"/>
</dbReference>